<organism evidence="1 2">
    <name type="scientific">Flavobacterium calami</name>
    <dbReference type="NCBI Taxonomy" id="3139144"/>
    <lineage>
        <taxon>Bacteria</taxon>
        <taxon>Pseudomonadati</taxon>
        <taxon>Bacteroidota</taxon>
        <taxon>Flavobacteriia</taxon>
        <taxon>Flavobacteriales</taxon>
        <taxon>Flavobacteriaceae</taxon>
        <taxon>Flavobacterium</taxon>
    </lineage>
</organism>
<dbReference type="Proteomes" id="UP001485226">
    <property type="component" value="Unassembled WGS sequence"/>
</dbReference>
<gene>
    <name evidence="1" type="ORF">AAEO57_05155</name>
</gene>
<evidence type="ECO:0000313" key="1">
    <source>
        <dbReference type="EMBL" id="MEL1253151.1"/>
    </source>
</evidence>
<proteinExistence type="predicted"/>
<evidence type="ECO:0008006" key="3">
    <source>
        <dbReference type="Google" id="ProtNLM"/>
    </source>
</evidence>
<accession>A0ABU9ILS5</accession>
<sequence length="406" mass="45515">MKKIFLLSAFALFSIHSYSQDKGIDLDVLRAPSSPASNLLGIATTDIDKPTDISSFMVSVQSASNSFTAFPSNYGIDLSPYYLFSKGSTDFTTKGLQDKDFKSIFKQTFVISLAISNPDSTNTSFNYKSTYGGLGFKFSIARGEYDSITKANLDSIIVRQDKINKLSIQAMEDWLNNNDENYKALLKQREDLFKGVTTADEIEKIRQSDKYKKIEAQLSDMLTNFKKSDKEKELLVEINSIASTFQTQRIGFSWDVNGGISSEFRNRNFENSKVYNAGFWTNFGYTNKKGIAFLGLIRYLYNPDKILALDNNLNTQKDISTLDTGGRIAYSKLQSKFSCSIEAIYRSVLNGNTIDPSWKMIFNADYSILKNQKLTFSFGRDFDGTISKDGSLIAALTLIAGFGNKK</sequence>
<protein>
    <recommendedName>
        <fullName evidence="3">DUF3078 domain-containing protein</fullName>
    </recommendedName>
</protein>
<name>A0ABU9ILS5_9FLAO</name>
<dbReference type="EMBL" id="JBBYHS010000004">
    <property type="protein sequence ID" value="MEL1253151.1"/>
    <property type="molecule type" value="Genomic_DNA"/>
</dbReference>
<keyword evidence="2" id="KW-1185">Reference proteome</keyword>
<reference evidence="1 2" key="1">
    <citation type="submission" date="2024-04" db="EMBL/GenBank/DDBJ databases">
        <title>Flavobacterium sp. DGU38 16S ribosomal RNA gene Genome sequencing and assembly.</title>
        <authorList>
            <person name="Park S."/>
        </authorList>
    </citation>
    <scope>NUCLEOTIDE SEQUENCE [LARGE SCALE GENOMIC DNA]</scope>
    <source>
        <strain evidence="1 2">DGU38</strain>
    </source>
</reference>
<comment type="caution">
    <text evidence="1">The sequence shown here is derived from an EMBL/GenBank/DDBJ whole genome shotgun (WGS) entry which is preliminary data.</text>
</comment>
<evidence type="ECO:0000313" key="2">
    <source>
        <dbReference type="Proteomes" id="UP001485226"/>
    </source>
</evidence>
<dbReference type="RefSeq" id="WP_341690198.1">
    <property type="nucleotide sequence ID" value="NZ_JBBYHS010000004.1"/>
</dbReference>